<dbReference type="KEGG" id="nve:5498571"/>
<dbReference type="EMBL" id="DS471941">
    <property type="protein sequence ID" value="EDO28162.1"/>
    <property type="molecule type" value="Genomic_DNA"/>
</dbReference>
<keyword evidence="9" id="KW-1185">Reference proteome</keyword>
<name>A7T790_NEMVE</name>
<dbReference type="InterPro" id="IPR018097">
    <property type="entry name" value="EGF_Ca-bd_CS"/>
</dbReference>
<evidence type="ECO:0000256" key="2">
    <source>
        <dbReference type="ARBA" id="ARBA00022536"/>
    </source>
</evidence>
<dbReference type="GO" id="GO:0005509">
    <property type="term" value="F:calcium ion binding"/>
    <property type="evidence" value="ECO:0007669"/>
    <property type="project" value="InterPro"/>
</dbReference>
<dbReference type="InterPro" id="IPR001881">
    <property type="entry name" value="EGF-like_Ca-bd_dom"/>
</dbReference>
<dbReference type="PROSITE" id="PS50026">
    <property type="entry name" value="EGF_3"/>
    <property type="match status" value="1"/>
</dbReference>
<dbReference type="InterPro" id="IPR000152">
    <property type="entry name" value="EGF-type_Asp/Asn_hydroxyl_site"/>
</dbReference>
<keyword evidence="4" id="KW-0677">Repeat</keyword>
<evidence type="ECO:0000256" key="3">
    <source>
        <dbReference type="ARBA" id="ARBA00022729"/>
    </source>
</evidence>
<dbReference type="Pfam" id="PF12947">
    <property type="entry name" value="EGF_3"/>
    <property type="match status" value="1"/>
</dbReference>
<dbReference type="HOGENOM" id="CLU_3052753_0_0_1"/>
<dbReference type="PANTHER" id="PTHR24039">
    <property type="entry name" value="FIBRILLIN-RELATED"/>
    <property type="match status" value="1"/>
</dbReference>
<evidence type="ECO:0000313" key="8">
    <source>
        <dbReference type="EMBL" id="EDO28162.1"/>
    </source>
</evidence>
<dbReference type="InParanoid" id="A7T790"/>
<protein>
    <recommendedName>
        <fullName evidence="7">EGF-like domain-containing protein</fullName>
    </recommendedName>
</protein>
<dbReference type="SMART" id="SM00179">
    <property type="entry name" value="EGF_CA"/>
    <property type="match status" value="1"/>
</dbReference>
<dbReference type="FunFam" id="2.10.25.10:FF:000038">
    <property type="entry name" value="Fibrillin 2"/>
    <property type="match status" value="1"/>
</dbReference>
<evidence type="ECO:0000256" key="4">
    <source>
        <dbReference type="ARBA" id="ARBA00022737"/>
    </source>
</evidence>
<dbReference type="SUPFAM" id="SSF57196">
    <property type="entry name" value="EGF/Laminin"/>
    <property type="match status" value="1"/>
</dbReference>
<dbReference type="PhylomeDB" id="A7T790"/>
<dbReference type="CDD" id="cd00054">
    <property type="entry name" value="EGF_CA"/>
    <property type="match status" value="1"/>
</dbReference>
<evidence type="ECO:0000313" key="9">
    <source>
        <dbReference type="Proteomes" id="UP000001593"/>
    </source>
</evidence>
<evidence type="ECO:0000256" key="6">
    <source>
        <dbReference type="PROSITE-ProRule" id="PRU00076"/>
    </source>
</evidence>
<keyword evidence="5" id="KW-1015">Disulfide bond</keyword>
<feature type="domain" description="EGF-like" evidence="7">
    <location>
        <begin position="8"/>
        <end position="47"/>
    </location>
</feature>
<dbReference type="InterPro" id="IPR024731">
    <property type="entry name" value="NELL2-like_EGF"/>
</dbReference>
<keyword evidence="2 6" id="KW-0245">EGF-like domain</keyword>
<dbReference type="AlphaFoldDB" id="A7T790"/>
<dbReference type="Proteomes" id="UP000001593">
    <property type="component" value="Unassembled WGS sequence"/>
</dbReference>
<organism evidence="8 9">
    <name type="scientific">Nematostella vectensis</name>
    <name type="common">Starlet sea anemone</name>
    <dbReference type="NCBI Taxonomy" id="45351"/>
    <lineage>
        <taxon>Eukaryota</taxon>
        <taxon>Metazoa</taxon>
        <taxon>Cnidaria</taxon>
        <taxon>Anthozoa</taxon>
        <taxon>Hexacorallia</taxon>
        <taxon>Actiniaria</taxon>
        <taxon>Edwardsiidae</taxon>
        <taxon>Nematostella</taxon>
    </lineage>
</organism>
<dbReference type="PROSITE" id="PS00010">
    <property type="entry name" value="ASX_HYDROXYL"/>
    <property type="match status" value="1"/>
</dbReference>
<accession>A7T790</accession>
<comment type="caution">
    <text evidence="6">Lacks conserved residue(s) required for the propagation of feature annotation.</text>
</comment>
<gene>
    <name evidence="8" type="ORF">NEMVEDRAFT_v1g148644</name>
</gene>
<keyword evidence="3" id="KW-0732">Signal</keyword>
<dbReference type="SMART" id="SM00181">
    <property type="entry name" value="EGF"/>
    <property type="match status" value="1"/>
</dbReference>
<evidence type="ECO:0000256" key="1">
    <source>
        <dbReference type="ARBA" id="ARBA00006373"/>
    </source>
</evidence>
<dbReference type="PROSITE" id="PS01187">
    <property type="entry name" value="EGF_CA"/>
    <property type="match status" value="1"/>
</dbReference>
<sequence length="54" mass="5679">MIITLFVDVNECDTSNPCHVNATCTNTVGSYECSCKPGLVGDGLKCAGKCTVKH</sequence>
<evidence type="ECO:0000259" key="7">
    <source>
        <dbReference type="PROSITE" id="PS50026"/>
    </source>
</evidence>
<reference evidence="8 9" key="1">
    <citation type="journal article" date="2007" name="Science">
        <title>Sea anemone genome reveals ancestral eumetazoan gene repertoire and genomic organization.</title>
        <authorList>
            <person name="Putnam N.H."/>
            <person name="Srivastava M."/>
            <person name="Hellsten U."/>
            <person name="Dirks B."/>
            <person name="Chapman J."/>
            <person name="Salamov A."/>
            <person name="Terry A."/>
            <person name="Shapiro H."/>
            <person name="Lindquist E."/>
            <person name="Kapitonov V.V."/>
            <person name="Jurka J."/>
            <person name="Genikhovich G."/>
            <person name="Grigoriev I.V."/>
            <person name="Lucas S.M."/>
            <person name="Steele R.E."/>
            <person name="Finnerty J.R."/>
            <person name="Technau U."/>
            <person name="Martindale M.Q."/>
            <person name="Rokhsar D.S."/>
        </authorList>
    </citation>
    <scope>NUCLEOTIDE SEQUENCE [LARGE SCALE GENOMIC DNA]</scope>
    <source>
        <strain evidence="9">CH2 X CH6</strain>
    </source>
</reference>
<dbReference type="Gene3D" id="2.10.25.10">
    <property type="entry name" value="Laminin"/>
    <property type="match status" value="1"/>
</dbReference>
<dbReference type="InterPro" id="IPR000742">
    <property type="entry name" value="EGF"/>
</dbReference>
<comment type="similarity">
    <text evidence="1">Belongs to the EGF domain peptide family.</text>
</comment>
<evidence type="ECO:0000256" key="5">
    <source>
        <dbReference type="ARBA" id="ARBA00023157"/>
    </source>
</evidence>
<proteinExistence type="inferred from homology"/>